<dbReference type="InterPro" id="IPR023213">
    <property type="entry name" value="CAT-like_dom_sf"/>
</dbReference>
<evidence type="ECO:0000313" key="3">
    <source>
        <dbReference type="Proteomes" id="UP001151518"/>
    </source>
</evidence>
<dbReference type="EMBL" id="JANBTW010000035">
    <property type="protein sequence ID" value="KAJ2677081.1"/>
    <property type="molecule type" value="Genomic_DNA"/>
</dbReference>
<sequence length="501" mass="55826">MDSFVKSVKSQAFQLDGVDNSSALFPIPIYFWYENANQAADKKFLSPDILVSAYYRALKEFPILAGHLKASSSGKMYIDVDKNSLNLPEFKITQCGIHFQTLKDANFDTTLFPGVFVDECSVTSPPGMYGGTIKIARFHIYRFKDNSGIGIFGGIAHLVVDGYGYYHFMQCWAEISAWMHNNLDCKKNNVLPSYSFVHDRAVLVANRSNETDALGKDTCNAVTSGGVFSKWLVWLSPNVRGRIFRFLESGNQATGCYFHISAQSIESLRISVQEAAPEDAPRYSANDILVALVTIVIAQCKQMDEHDPQNKFASMLNQIIYDKLLGEPAVFTMFLVMDMRPRLTHLANMAYTGNATIGQGIMTPLELLQMEPTPKVLATIASSTRQAVTNTSERFANQYIGAINREPDSYMRLSLSFMKKRWVAVVSNNSRTDFYKLDFGAGIPKLVRPPAHSFPGLVLVLPAHPDIGGYELAFNVTPGVAKRLVQHKFWMSFVDNYVGAA</sequence>
<dbReference type="GO" id="GO:0044550">
    <property type="term" value="P:secondary metabolite biosynthetic process"/>
    <property type="evidence" value="ECO:0007669"/>
    <property type="project" value="TreeGrafter"/>
</dbReference>
<reference evidence="2" key="1">
    <citation type="submission" date="2022-07" db="EMBL/GenBank/DDBJ databases">
        <title>Phylogenomic reconstructions and comparative analyses of Kickxellomycotina fungi.</title>
        <authorList>
            <person name="Reynolds N.K."/>
            <person name="Stajich J.E."/>
            <person name="Barry K."/>
            <person name="Grigoriev I.V."/>
            <person name="Crous P."/>
            <person name="Smith M.E."/>
        </authorList>
    </citation>
    <scope>NUCLEOTIDE SEQUENCE</scope>
    <source>
        <strain evidence="2">NRRL 3115</strain>
    </source>
</reference>
<dbReference type="GO" id="GO:0016747">
    <property type="term" value="F:acyltransferase activity, transferring groups other than amino-acyl groups"/>
    <property type="evidence" value="ECO:0007669"/>
    <property type="project" value="TreeGrafter"/>
</dbReference>
<accession>A0A9W8KY58</accession>
<dbReference type="AlphaFoldDB" id="A0A9W8KY58"/>
<dbReference type="PANTHER" id="PTHR31642">
    <property type="entry name" value="TRICHOTHECENE 3-O-ACETYLTRANSFERASE"/>
    <property type="match status" value="1"/>
</dbReference>
<dbReference type="OrthoDB" id="1862401at2759"/>
<dbReference type="Gene3D" id="3.30.559.10">
    <property type="entry name" value="Chloramphenicol acetyltransferase-like domain"/>
    <property type="match status" value="2"/>
</dbReference>
<dbReference type="InterPro" id="IPR050317">
    <property type="entry name" value="Plant_Fungal_Acyltransferase"/>
</dbReference>
<name>A0A9W8KY58_9FUNG</name>
<dbReference type="PANTHER" id="PTHR31642:SF310">
    <property type="entry name" value="FATTY ALCOHOL:CAFFEOYL-COA ACYLTRANSFERASE"/>
    <property type="match status" value="1"/>
</dbReference>
<dbReference type="Proteomes" id="UP001151518">
    <property type="component" value="Unassembled WGS sequence"/>
</dbReference>
<gene>
    <name evidence="2" type="ORF">GGI25_003301</name>
</gene>
<protein>
    <submittedName>
        <fullName evidence="2">Uncharacterized protein</fullName>
    </submittedName>
</protein>
<dbReference type="Pfam" id="PF02458">
    <property type="entry name" value="Transferase"/>
    <property type="match status" value="2"/>
</dbReference>
<organism evidence="2 3">
    <name type="scientific">Coemansia spiralis</name>
    <dbReference type="NCBI Taxonomy" id="417178"/>
    <lineage>
        <taxon>Eukaryota</taxon>
        <taxon>Fungi</taxon>
        <taxon>Fungi incertae sedis</taxon>
        <taxon>Zoopagomycota</taxon>
        <taxon>Kickxellomycotina</taxon>
        <taxon>Kickxellomycetes</taxon>
        <taxon>Kickxellales</taxon>
        <taxon>Kickxellaceae</taxon>
        <taxon>Coemansia</taxon>
    </lineage>
</organism>
<proteinExistence type="predicted"/>
<evidence type="ECO:0000313" key="2">
    <source>
        <dbReference type="EMBL" id="KAJ2677081.1"/>
    </source>
</evidence>
<keyword evidence="1" id="KW-0808">Transferase</keyword>
<comment type="caution">
    <text evidence="2">The sequence shown here is derived from an EMBL/GenBank/DDBJ whole genome shotgun (WGS) entry which is preliminary data.</text>
</comment>
<evidence type="ECO:0000256" key="1">
    <source>
        <dbReference type="ARBA" id="ARBA00022679"/>
    </source>
</evidence>